<organism evidence="1 2">
    <name type="scientific">Ralstonia pickettii</name>
    <name type="common">Burkholderia pickettii</name>
    <dbReference type="NCBI Taxonomy" id="329"/>
    <lineage>
        <taxon>Bacteria</taxon>
        <taxon>Pseudomonadati</taxon>
        <taxon>Pseudomonadota</taxon>
        <taxon>Betaproteobacteria</taxon>
        <taxon>Burkholderiales</taxon>
        <taxon>Burkholderiaceae</taxon>
        <taxon>Ralstonia</taxon>
    </lineage>
</organism>
<gene>
    <name evidence="1" type="ORF">C0Q88_25240</name>
</gene>
<evidence type="ECO:0000313" key="1">
    <source>
        <dbReference type="EMBL" id="PLC40003.1"/>
    </source>
</evidence>
<dbReference type="AlphaFoldDB" id="A0A2N4TJX1"/>
<name>A0A2N4TJX1_RALPI</name>
<sequence>MGDVDRIFYLIPKRRGDSENIDLFLPRDLVAQEGGEFAPSLGLGIFTFLRTPRNRGKPRYLSFPAIIGFGEDSRVVDLTLQSDYVKTMGSANRFSFAEDATTRQLGIDASFTARKYPPPFQLAGAAAKLSGYSLWALIPEDREHLEKLWIKRAFYLIGHGALDENQDVSNG</sequence>
<proteinExistence type="predicted"/>
<accession>A0A2N4TJX1</accession>
<comment type="caution">
    <text evidence="1">The sequence shown here is derived from an EMBL/GenBank/DDBJ whole genome shotgun (WGS) entry which is preliminary data.</text>
</comment>
<dbReference type="EMBL" id="PKQE01000009">
    <property type="protein sequence ID" value="PLC40003.1"/>
    <property type="molecule type" value="Genomic_DNA"/>
</dbReference>
<dbReference type="RefSeq" id="WP_102067614.1">
    <property type="nucleotide sequence ID" value="NZ_PKQE01000009.1"/>
</dbReference>
<dbReference type="OrthoDB" id="9883486at2"/>
<evidence type="ECO:0000313" key="2">
    <source>
        <dbReference type="Proteomes" id="UP000234456"/>
    </source>
</evidence>
<reference evidence="1 2" key="1">
    <citation type="submission" date="2017-12" db="EMBL/GenBank/DDBJ databases">
        <title>Draft genome sequence of Ralstonia pickettii 52.</title>
        <authorList>
            <person name="Zheng B."/>
        </authorList>
    </citation>
    <scope>NUCLEOTIDE SEQUENCE [LARGE SCALE GENOMIC DNA]</scope>
    <source>
        <strain evidence="1 2">52</strain>
    </source>
</reference>
<dbReference type="Proteomes" id="UP000234456">
    <property type="component" value="Unassembled WGS sequence"/>
</dbReference>
<protein>
    <submittedName>
        <fullName evidence="1">Uncharacterized protein</fullName>
    </submittedName>
</protein>